<dbReference type="Gene3D" id="3.30.428.10">
    <property type="entry name" value="HIT-like"/>
    <property type="match status" value="1"/>
</dbReference>
<gene>
    <name evidence="5" type="ORF">C4544_02605</name>
</gene>
<dbReference type="InterPro" id="IPR011146">
    <property type="entry name" value="HIT-like"/>
</dbReference>
<proteinExistence type="predicted"/>
<accession>A0A419DE76</accession>
<feature type="short sequence motif" description="Histidine triad motif" evidence="2 3">
    <location>
        <begin position="101"/>
        <end position="105"/>
    </location>
</feature>
<organism evidence="5 6">
    <name type="scientific">candidate division WS5 bacterium</name>
    <dbReference type="NCBI Taxonomy" id="2093353"/>
    <lineage>
        <taxon>Bacteria</taxon>
        <taxon>candidate division WS5</taxon>
    </lineage>
</organism>
<dbReference type="GO" id="GO:0003824">
    <property type="term" value="F:catalytic activity"/>
    <property type="evidence" value="ECO:0007669"/>
    <property type="project" value="InterPro"/>
</dbReference>
<dbReference type="Pfam" id="PF11969">
    <property type="entry name" value="DcpS_C"/>
    <property type="match status" value="1"/>
</dbReference>
<comment type="caution">
    <text evidence="5">The sequence shown here is derived from an EMBL/GenBank/DDBJ whole genome shotgun (WGS) entry which is preliminary data.</text>
</comment>
<feature type="domain" description="HIT" evidence="4">
    <location>
        <begin position="10"/>
        <end position="116"/>
    </location>
</feature>
<name>A0A419DE76_9BACT</name>
<reference evidence="5 6" key="1">
    <citation type="journal article" date="2017" name="ISME J.">
        <title>Energy and carbon metabolisms in a deep terrestrial subsurface fluid microbial community.</title>
        <authorList>
            <person name="Momper L."/>
            <person name="Jungbluth S.P."/>
            <person name="Lee M.D."/>
            <person name="Amend J.P."/>
        </authorList>
    </citation>
    <scope>NUCLEOTIDE SEQUENCE [LARGE SCALE GENOMIC DNA]</scope>
    <source>
        <strain evidence="5">SURF_29</strain>
    </source>
</reference>
<evidence type="ECO:0000313" key="6">
    <source>
        <dbReference type="Proteomes" id="UP000285655"/>
    </source>
</evidence>
<dbReference type="InterPro" id="IPR036265">
    <property type="entry name" value="HIT-like_sf"/>
</dbReference>
<evidence type="ECO:0000256" key="2">
    <source>
        <dbReference type="PIRSR" id="PIRSR601310-3"/>
    </source>
</evidence>
<feature type="active site" description="Tele-AMP-histidine intermediate" evidence="1">
    <location>
        <position position="103"/>
    </location>
</feature>
<dbReference type="PANTHER" id="PTHR23089">
    <property type="entry name" value="HISTIDINE TRIAD HIT PROTEIN"/>
    <property type="match status" value="1"/>
</dbReference>
<dbReference type="PROSITE" id="PS51084">
    <property type="entry name" value="HIT_2"/>
    <property type="match status" value="1"/>
</dbReference>
<evidence type="ECO:0000256" key="1">
    <source>
        <dbReference type="PIRSR" id="PIRSR601310-1"/>
    </source>
</evidence>
<dbReference type="AlphaFoldDB" id="A0A419DE76"/>
<dbReference type="Proteomes" id="UP000285655">
    <property type="component" value="Unassembled WGS sequence"/>
</dbReference>
<dbReference type="SUPFAM" id="SSF54197">
    <property type="entry name" value="HIT-like"/>
    <property type="match status" value="1"/>
</dbReference>
<dbReference type="PRINTS" id="PR00332">
    <property type="entry name" value="HISTRIAD"/>
</dbReference>
<protein>
    <submittedName>
        <fullName evidence="5">HIT domain-containing protein</fullName>
    </submittedName>
</protein>
<sequence>MEKIREEGCIFCQIADGVLPATFLYQDDEIMIIENIHPVAKVHVLVIPKNHLALNKLEDNEELLGKLVLKARDAAEIKNIKESGYRTIINTGHDAQADFEHLHLHVIGGEKLGDHL</sequence>
<evidence type="ECO:0000256" key="3">
    <source>
        <dbReference type="PROSITE-ProRule" id="PRU00464"/>
    </source>
</evidence>
<dbReference type="InterPro" id="IPR001310">
    <property type="entry name" value="Histidine_triad_HIT"/>
</dbReference>
<evidence type="ECO:0000259" key="4">
    <source>
        <dbReference type="PROSITE" id="PS51084"/>
    </source>
</evidence>
<evidence type="ECO:0000313" key="5">
    <source>
        <dbReference type="EMBL" id="RJO61385.1"/>
    </source>
</evidence>
<dbReference type="EMBL" id="QZJW01000019">
    <property type="protein sequence ID" value="RJO61385.1"/>
    <property type="molecule type" value="Genomic_DNA"/>
</dbReference>